<protein>
    <submittedName>
        <fullName evidence="3">AAA family ATPase</fullName>
    </submittedName>
</protein>
<dbReference type="PANTHER" id="PTHR37291">
    <property type="entry name" value="5-METHYLCYTOSINE-SPECIFIC RESTRICTION ENZYME B"/>
    <property type="match status" value="1"/>
</dbReference>
<dbReference type="CDD" id="cd00009">
    <property type="entry name" value="AAA"/>
    <property type="match status" value="1"/>
</dbReference>
<evidence type="ECO:0000313" key="4">
    <source>
        <dbReference type="Proteomes" id="UP001357223"/>
    </source>
</evidence>
<proteinExistence type="predicted"/>
<accession>A0ABZ2CMW3</accession>
<reference evidence="3 4" key="1">
    <citation type="submission" date="2023-10" db="EMBL/GenBank/DDBJ databases">
        <title>Niallia locisalis sp.nov. isolated from a salt pond sample.</title>
        <authorList>
            <person name="Li X.-J."/>
            <person name="Dong L."/>
        </authorList>
    </citation>
    <scope>NUCLEOTIDE SEQUENCE [LARGE SCALE GENOMIC DNA]</scope>
    <source>
        <strain evidence="3 4">DSM 29761</strain>
    </source>
</reference>
<feature type="domain" description="AAA+ ATPase" evidence="2">
    <location>
        <begin position="599"/>
        <end position="757"/>
    </location>
</feature>
<gene>
    <name evidence="3" type="ORF">R4Z09_12215</name>
</gene>
<feature type="coiled-coil region" evidence="1">
    <location>
        <begin position="276"/>
        <end position="303"/>
    </location>
</feature>
<dbReference type="InterPro" id="IPR011704">
    <property type="entry name" value="ATPase_dyneun-rel_AAA"/>
</dbReference>
<dbReference type="PANTHER" id="PTHR37291:SF1">
    <property type="entry name" value="TYPE IV METHYL-DIRECTED RESTRICTION ENZYME ECOKMCRB SUBUNIT"/>
    <property type="match status" value="1"/>
</dbReference>
<evidence type="ECO:0000313" key="3">
    <source>
        <dbReference type="EMBL" id="WVX83691.1"/>
    </source>
</evidence>
<keyword evidence="4" id="KW-1185">Reference proteome</keyword>
<organism evidence="3 4">
    <name type="scientific">Niallia oryzisoli</name>
    <dbReference type="NCBI Taxonomy" id="1737571"/>
    <lineage>
        <taxon>Bacteria</taxon>
        <taxon>Bacillati</taxon>
        <taxon>Bacillota</taxon>
        <taxon>Bacilli</taxon>
        <taxon>Bacillales</taxon>
        <taxon>Bacillaceae</taxon>
        <taxon>Niallia</taxon>
    </lineage>
</organism>
<dbReference type="Pfam" id="PF07728">
    <property type="entry name" value="AAA_5"/>
    <property type="match status" value="1"/>
</dbReference>
<dbReference type="InterPro" id="IPR003593">
    <property type="entry name" value="AAA+_ATPase"/>
</dbReference>
<keyword evidence="1" id="KW-0175">Coiled coil</keyword>
<evidence type="ECO:0000259" key="2">
    <source>
        <dbReference type="SMART" id="SM00382"/>
    </source>
</evidence>
<dbReference type="RefSeq" id="WP_338452567.1">
    <property type="nucleotide sequence ID" value="NZ_CP137640.1"/>
</dbReference>
<dbReference type="SMART" id="SM00382">
    <property type="entry name" value="AAA"/>
    <property type="match status" value="1"/>
</dbReference>
<dbReference type="Proteomes" id="UP001357223">
    <property type="component" value="Chromosome"/>
</dbReference>
<dbReference type="EMBL" id="CP137640">
    <property type="protein sequence ID" value="WVX83691.1"/>
    <property type="molecule type" value="Genomic_DNA"/>
</dbReference>
<dbReference type="Gene3D" id="3.40.50.300">
    <property type="entry name" value="P-loop containing nucleotide triphosphate hydrolases"/>
    <property type="match status" value="1"/>
</dbReference>
<evidence type="ECO:0000256" key="1">
    <source>
        <dbReference type="SAM" id="Coils"/>
    </source>
</evidence>
<dbReference type="SUPFAM" id="SSF52540">
    <property type="entry name" value="P-loop containing nucleoside triphosphate hydrolases"/>
    <property type="match status" value="1"/>
</dbReference>
<dbReference type="InterPro" id="IPR027417">
    <property type="entry name" value="P-loop_NTPase"/>
</dbReference>
<name>A0ABZ2CMW3_9BACI</name>
<sequence length="852" mass="100309">MDFEYLQKQLLKDSYIDISFQKYIAFKQTEHYDESYKQEILPRLNEFLKGQEINELTVVDIVKKIQKENPSSGSFVHWSNTADLVKYAEDEPVEVAELMNQLYYSAIPVEERIEGFRNNGKQYNPNISLGAPLFGYLLAAFDYKKYPLYKQEVFTDLKKSYGIDMKLGLVGSNYEAYLQICQITLDHFQTNYPDLSMLDIQDFFFCSSQYKKIYVESAVVYLDRLASELARFKNQPSQLLDTIIGFDREQLISLRNRYQNTEKINRIRFLLIDRILETGSIQMDELEKLKNEVNERYETNILQAWNNYFILFELYYADKKEKVREELRKIHQSIRSIEEFKELKFVEDKVLNGFNWNQNFGGSECWLAVYEASYSNHRTAPQFFVSIAEKGIRYGLLYGDQHPNRGQNDLIMHSDVETFTYEDFEQKMVDVLNQFRSSDHVVEPREPYELEQEISTETWVELLQRKDIFHDFDLVYIHKMYELGGEATATQLAEALDKHFSSFNTPVVQLAKRILQAVNQNPPKRNDRRDIYWSVLFTGEAAENGHFIWRLKPNLKVAVEAIGQTVKNETFETYTKEEFLKEVFMDEDQYETTINLLHYKKNIILQGPPGVGKTFAAKRLAYSLMGIKDTNRVEMVQFHQNYAYEDFVMGYRPTEQGFILQSGIFFDFCQEAIANPEKSYFFIIDEINRGNLSKIFGELFMLIERDKRDEYVTMGYSKEKFTVPSNVYLIGTMNTADRSLAQLEVALRRRFAFVALGPVFNEKWSYHLQTSGVSEQMIKRILYIVENVNKEIIEDFQLGRGYAIGHSFFTSKPENMNEETWFKGILNYEIKPLLEEYFFDRPEVIQALLEDM</sequence>
<dbReference type="InterPro" id="IPR052934">
    <property type="entry name" value="Methyl-DNA_Rec/Restrict_Enz"/>
</dbReference>